<dbReference type="GO" id="GO:0043190">
    <property type="term" value="C:ATP-binding cassette (ABC) transporter complex"/>
    <property type="evidence" value="ECO:0007669"/>
    <property type="project" value="InterPro"/>
</dbReference>
<dbReference type="SUPFAM" id="SSF53850">
    <property type="entry name" value="Periplasmic binding protein-like II"/>
    <property type="match status" value="1"/>
</dbReference>
<evidence type="ECO:0000256" key="1">
    <source>
        <dbReference type="ARBA" id="ARBA00005695"/>
    </source>
</evidence>
<evidence type="ECO:0000256" key="3">
    <source>
        <dbReference type="ARBA" id="ARBA00022729"/>
    </source>
</evidence>
<comment type="caution">
    <text evidence="6">The sequence shown here is derived from an EMBL/GenBank/DDBJ whole genome shotgun (WGS) entry which is preliminary data.</text>
</comment>
<comment type="similarity">
    <text evidence="1">Belongs to the bacterial solute-binding protein 5 family.</text>
</comment>
<feature type="signal peptide" evidence="4">
    <location>
        <begin position="1"/>
        <end position="27"/>
    </location>
</feature>
<dbReference type="OrthoDB" id="9046151at2"/>
<dbReference type="PANTHER" id="PTHR30290">
    <property type="entry name" value="PERIPLASMIC BINDING COMPONENT OF ABC TRANSPORTER"/>
    <property type="match status" value="1"/>
</dbReference>
<reference evidence="6 7" key="1">
    <citation type="submission" date="2019-03" db="EMBL/GenBank/DDBJ databases">
        <title>Genomic Encyclopedia of Archaeal and Bacterial Type Strains, Phase II (KMG-II): from individual species to whole genera.</title>
        <authorList>
            <person name="Goeker M."/>
        </authorList>
    </citation>
    <scope>NUCLEOTIDE SEQUENCE [LARGE SCALE GENOMIC DNA]</scope>
    <source>
        <strain evidence="6 7">DSM 45499</strain>
    </source>
</reference>
<accession>A0A4R7VB59</accession>
<dbReference type="Pfam" id="PF00496">
    <property type="entry name" value="SBP_bac_5"/>
    <property type="match status" value="1"/>
</dbReference>
<protein>
    <submittedName>
        <fullName evidence="6">Peptide/nickel transport system substrate-binding protein</fullName>
    </submittedName>
</protein>
<evidence type="ECO:0000313" key="7">
    <source>
        <dbReference type="Proteomes" id="UP000294927"/>
    </source>
</evidence>
<organism evidence="6 7">
    <name type="scientific">Actinophytocola oryzae</name>
    <dbReference type="NCBI Taxonomy" id="502181"/>
    <lineage>
        <taxon>Bacteria</taxon>
        <taxon>Bacillati</taxon>
        <taxon>Actinomycetota</taxon>
        <taxon>Actinomycetes</taxon>
        <taxon>Pseudonocardiales</taxon>
        <taxon>Pseudonocardiaceae</taxon>
    </lineage>
</organism>
<keyword evidence="3 4" id="KW-0732">Signal</keyword>
<dbReference type="AlphaFoldDB" id="A0A4R7VB59"/>
<dbReference type="PANTHER" id="PTHR30290:SF9">
    <property type="entry name" value="OLIGOPEPTIDE-BINDING PROTEIN APPA"/>
    <property type="match status" value="1"/>
</dbReference>
<dbReference type="GO" id="GO:1904680">
    <property type="term" value="F:peptide transmembrane transporter activity"/>
    <property type="evidence" value="ECO:0007669"/>
    <property type="project" value="TreeGrafter"/>
</dbReference>
<feature type="chain" id="PRO_5039116237" evidence="4">
    <location>
        <begin position="28"/>
        <end position="514"/>
    </location>
</feature>
<dbReference type="RefSeq" id="WP_133905901.1">
    <property type="nucleotide sequence ID" value="NZ_SOCP01000011.1"/>
</dbReference>
<gene>
    <name evidence="6" type="ORF">CLV71_111208</name>
</gene>
<dbReference type="Proteomes" id="UP000294927">
    <property type="component" value="Unassembled WGS sequence"/>
</dbReference>
<dbReference type="EMBL" id="SOCP01000011">
    <property type="protein sequence ID" value="TDV46250.1"/>
    <property type="molecule type" value="Genomic_DNA"/>
</dbReference>
<feature type="domain" description="Solute-binding protein family 5" evidence="5">
    <location>
        <begin position="80"/>
        <end position="422"/>
    </location>
</feature>
<dbReference type="InterPro" id="IPR039424">
    <property type="entry name" value="SBP_5"/>
</dbReference>
<dbReference type="Gene3D" id="3.90.76.10">
    <property type="entry name" value="Dipeptide-binding Protein, Domain 1"/>
    <property type="match status" value="1"/>
</dbReference>
<proteinExistence type="inferred from homology"/>
<evidence type="ECO:0000256" key="2">
    <source>
        <dbReference type="ARBA" id="ARBA00022448"/>
    </source>
</evidence>
<evidence type="ECO:0000256" key="4">
    <source>
        <dbReference type="SAM" id="SignalP"/>
    </source>
</evidence>
<dbReference type="Gene3D" id="3.40.190.10">
    <property type="entry name" value="Periplasmic binding protein-like II"/>
    <property type="match status" value="1"/>
</dbReference>
<dbReference type="GO" id="GO:0042597">
    <property type="term" value="C:periplasmic space"/>
    <property type="evidence" value="ECO:0007669"/>
    <property type="project" value="UniProtKB-ARBA"/>
</dbReference>
<evidence type="ECO:0000313" key="6">
    <source>
        <dbReference type="EMBL" id="TDV46250.1"/>
    </source>
</evidence>
<name>A0A4R7VB59_9PSEU</name>
<dbReference type="PIRSF" id="PIRSF002741">
    <property type="entry name" value="MppA"/>
    <property type="match status" value="1"/>
</dbReference>
<dbReference type="InterPro" id="IPR000914">
    <property type="entry name" value="SBP_5_dom"/>
</dbReference>
<dbReference type="Gene3D" id="3.10.105.10">
    <property type="entry name" value="Dipeptide-binding Protein, Domain 3"/>
    <property type="match status" value="1"/>
</dbReference>
<dbReference type="InterPro" id="IPR030678">
    <property type="entry name" value="Peptide/Ni-bd"/>
</dbReference>
<sequence>MSGATSSTRARLVVPLLAVALVGACTGDPAPPASGDPDGTSLVIAVADEPTDLSPIAGYGEHGAAKLYDGLVEYQPNLGLRPALATDPPEVSADGLSWTVPLRPKVTFTDGSPFEAQDVVATYRALLDPARNSPLRQRFSMLENVTAVNVATVRFDLSAPYAPFPELLTLGIVSSESVGTDKPVGTGPYKLESWIKGGKMVLKANTAYWDDAPAVTKVTVEFIPDDETRADRLREGKLDSAALPPAMAAKFEDTDGLRVVAHSAADVRAVTLPSNDPVTGDPDLRLALNYAVNREALVDKVLDGKGLPAYTPMPEVQAEFFDPDATFPYDLTRALDALSTGGWEPGVTGVRTKNGTPAAFTLRYRQGDSVAQGLAETFVTDARAIGVEVTPEATADPAALAQGPALVGFGDPFDPDTAVYPVLRSGSALGGYHNETVDDALDTGRAATDPAERATAYRKLQRAWVAAPGMVVLAAPNHTYVMRESWDGYQPVVDASGADATWGAWWNLENWTPR</sequence>
<keyword evidence="7" id="KW-1185">Reference proteome</keyword>
<evidence type="ECO:0000259" key="5">
    <source>
        <dbReference type="Pfam" id="PF00496"/>
    </source>
</evidence>
<dbReference type="GO" id="GO:0015833">
    <property type="term" value="P:peptide transport"/>
    <property type="evidence" value="ECO:0007669"/>
    <property type="project" value="TreeGrafter"/>
</dbReference>
<keyword evidence="2" id="KW-0813">Transport</keyword>